<gene>
    <name evidence="6" type="ORF">HETIRDRAFT_459989</name>
</gene>
<dbReference type="PROSITE" id="PS50048">
    <property type="entry name" value="ZN2_CY6_FUNGAL_2"/>
    <property type="match status" value="1"/>
</dbReference>
<keyword evidence="2" id="KW-0479">Metal-binding</keyword>
<dbReference type="CDD" id="cd00067">
    <property type="entry name" value="GAL4"/>
    <property type="match status" value="1"/>
</dbReference>
<dbReference type="EMBL" id="KI925461">
    <property type="protein sequence ID" value="ETW78921.1"/>
    <property type="molecule type" value="Genomic_DNA"/>
</dbReference>
<evidence type="ECO:0000256" key="4">
    <source>
        <dbReference type="SAM" id="MobiDB-lite"/>
    </source>
</evidence>
<dbReference type="HOGENOM" id="CLU_007340_4_1_1"/>
<dbReference type="GO" id="GO:0008270">
    <property type="term" value="F:zinc ion binding"/>
    <property type="evidence" value="ECO:0007669"/>
    <property type="project" value="InterPro"/>
</dbReference>
<dbReference type="RefSeq" id="XP_009549205.1">
    <property type="nucleotide sequence ID" value="XM_009550910.1"/>
</dbReference>
<dbReference type="eggNOG" id="ENOG502RYE1">
    <property type="taxonomic scope" value="Eukaryota"/>
</dbReference>
<feature type="domain" description="Zn(2)-C6 fungal-type" evidence="5">
    <location>
        <begin position="29"/>
        <end position="58"/>
    </location>
</feature>
<dbReference type="AlphaFoldDB" id="W4K1G3"/>
<comment type="subcellular location">
    <subcellularLocation>
        <location evidence="1">Nucleus</location>
    </subcellularLocation>
</comment>
<evidence type="ECO:0000256" key="1">
    <source>
        <dbReference type="ARBA" id="ARBA00004123"/>
    </source>
</evidence>
<dbReference type="PROSITE" id="PS00463">
    <property type="entry name" value="ZN2_CY6_FUNGAL_1"/>
    <property type="match status" value="1"/>
</dbReference>
<dbReference type="CDD" id="cd12148">
    <property type="entry name" value="fungal_TF_MHR"/>
    <property type="match status" value="1"/>
</dbReference>
<dbReference type="PANTHER" id="PTHR31001">
    <property type="entry name" value="UNCHARACTERIZED TRANSCRIPTIONAL REGULATORY PROTEIN"/>
    <property type="match status" value="1"/>
</dbReference>
<dbReference type="InterPro" id="IPR001138">
    <property type="entry name" value="Zn2Cys6_DnaBD"/>
</dbReference>
<evidence type="ECO:0000313" key="6">
    <source>
        <dbReference type="EMBL" id="ETW78921.1"/>
    </source>
</evidence>
<reference evidence="6 7" key="1">
    <citation type="journal article" date="2012" name="New Phytol.">
        <title>Insight into trade-off between wood decay and parasitism from the genome of a fungal forest pathogen.</title>
        <authorList>
            <person name="Olson A."/>
            <person name="Aerts A."/>
            <person name="Asiegbu F."/>
            <person name="Belbahri L."/>
            <person name="Bouzid O."/>
            <person name="Broberg A."/>
            <person name="Canback B."/>
            <person name="Coutinho P.M."/>
            <person name="Cullen D."/>
            <person name="Dalman K."/>
            <person name="Deflorio G."/>
            <person name="van Diepen L.T."/>
            <person name="Dunand C."/>
            <person name="Duplessis S."/>
            <person name="Durling M."/>
            <person name="Gonthier P."/>
            <person name="Grimwood J."/>
            <person name="Fossdal C.G."/>
            <person name="Hansson D."/>
            <person name="Henrissat B."/>
            <person name="Hietala A."/>
            <person name="Himmelstrand K."/>
            <person name="Hoffmeister D."/>
            <person name="Hogberg N."/>
            <person name="James T.Y."/>
            <person name="Karlsson M."/>
            <person name="Kohler A."/>
            <person name="Kues U."/>
            <person name="Lee Y.H."/>
            <person name="Lin Y.C."/>
            <person name="Lind M."/>
            <person name="Lindquist E."/>
            <person name="Lombard V."/>
            <person name="Lucas S."/>
            <person name="Lunden K."/>
            <person name="Morin E."/>
            <person name="Murat C."/>
            <person name="Park J."/>
            <person name="Raffaello T."/>
            <person name="Rouze P."/>
            <person name="Salamov A."/>
            <person name="Schmutz J."/>
            <person name="Solheim H."/>
            <person name="Stahlberg J."/>
            <person name="Velez H."/>
            <person name="de Vries R.P."/>
            <person name="Wiebenga A."/>
            <person name="Woodward S."/>
            <person name="Yakovlev I."/>
            <person name="Garbelotto M."/>
            <person name="Martin F."/>
            <person name="Grigoriev I.V."/>
            <person name="Stenlid J."/>
        </authorList>
    </citation>
    <scope>NUCLEOTIDE SEQUENCE [LARGE SCALE GENOMIC DNA]</scope>
    <source>
        <strain evidence="6 7">TC 32-1</strain>
    </source>
</reference>
<dbReference type="KEGG" id="hir:HETIRDRAFT_459989"/>
<evidence type="ECO:0000256" key="3">
    <source>
        <dbReference type="ARBA" id="ARBA00023242"/>
    </source>
</evidence>
<evidence type="ECO:0000259" key="5">
    <source>
        <dbReference type="PROSITE" id="PS50048"/>
    </source>
</evidence>
<dbReference type="InterPro" id="IPR050613">
    <property type="entry name" value="Sec_Metabolite_Reg"/>
</dbReference>
<dbReference type="GO" id="GO:0006351">
    <property type="term" value="P:DNA-templated transcription"/>
    <property type="evidence" value="ECO:0007669"/>
    <property type="project" value="InterPro"/>
</dbReference>
<dbReference type="InterPro" id="IPR036864">
    <property type="entry name" value="Zn2-C6_fun-type_DNA-bd_sf"/>
</dbReference>
<dbReference type="SMART" id="SM00066">
    <property type="entry name" value="GAL4"/>
    <property type="match status" value="1"/>
</dbReference>
<dbReference type="SMART" id="SM00906">
    <property type="entry name" value="Fungal_trans"/>
    <property type="match status" value="1"/>
</dbReference>
<dbReference type="PANTHER" id="PTHR31001:SF56">
    <property type="entry name" value="ZN(2)-C6 FUNGAL-TYPE DOMAIN-CONTAINING PROTEIN"/>
    <property type="match status" value="1"/>
</dbReference>
<dbReference type="STRING" id="747525.W4K1G3"/>
<evidence type="ECO:0000313" key="7">
    <source>
        <dbReference type="Proteomes" id="UP000030671"/>
    </source>
</evidence>
<sequence length="907" mass="100915">MSSSFKRQDPPTPAPEPVKKRRRGATRLSCAECRRLKLRCDRNIPCSSCVKRGCGAICPDGSLTTGQGNRFVLASTQELHEKITELCTRVRELEDALRASHNQTASDTHPLLSEDLLRVKAPLQRDVSLRSHTITNQPEDDDTNPDDVDSFGTLSISHTGQTKYYGQPANSWYFLQNEDMEEENPDDRSAELKKILPPEILEISSAFRLAPMNQQSSDAINDRLRSLYWYLPPADKAAELRDIYFSHAAWMYNPIQPADFNETVYSAIYKSQVSMTTPDEPLIIRSQRLALMFMVLAIGCLMDSRLPAYSTEAEKYHQLARATLFQNSIFDEPTLGTVQTLFLMTFYLFFADRHGANAGSRWAIMGMAVKLAQGIGLHRDTGRLDIEPEETRKRREIFWELYVYDSWQCLTFGRPPAFVMAQIDCKLPHQNIPATEEAFHAWKHRFSSIGMSVVHDQAFGAKTPTYATILQLDRKLRACPVPPILQIAGFGNSTESQLNLVPESVPLIMQRHLVLAVREMNLLYMHRSFFARALSDHPKDPLGSPYGTSVIAAYRSAGSLVALIRNLHSQAKEPIERMWFLWTHMFSCAIVLGAIVTRCPSMSLAPSALVQLDSACELFSRTAQGFRAEKVLEIMMKLRQKARTSLQTFRDGKGVPTSRYKARAPSTSSVDEDEENDELLMLGGKMRLVSKNQNSTAASSPILIEHSPTSMNPVVPLPLNQASESSMHPNVVDYLRTFVPTPAPMPSANPSQLMPNAMNTVPMVIQSATSGLAVGSGALVGLPAQAHSHSVPSNAATTLQFQQPDPSLFDFTPVPNFATSVSYQPSQPQAAQPMQQQQNALDLTFPQYFPVFDYSASGMNGMGMEGFYAMDMNGVMSEEPRGHSSSATTPESMQGTWQEFVAQLGMT</sequence>
<dbReference type="GO" id="GO:0000981">
    <property type="term" value="F:DNA-binding transcription factor activity, RNA polymerase II-specific"/>
    <property type="evidence" value="ECO:0007669"/>
    <property type="project" value="InterPro"/>
</dbReference>
<dbReference type="Gene3D" id="4.10.240.10">
    <property type="entry name" value="Zn(2)-C6 fungal-type DNA-binding domain"/>
    <property type="match status" value="1"/>
</dbReference>
<accession>W4K1G3</accession>
<dbReference type="GO" id="GO:0003677">
    <property type="term" value="F:DNA binding"/>
    <property type="evidence" value="ECO:0007669"/>
    <property type="project" value="InterPro"/>
</dbReference>
<dbReference type="Proteomes" id="UP000030671">
    <property type="component" value="Unassembled WGS sequence"/>
</dbReference>
<dbReference type="Pfam" id="PF00172">
    <property type="entry name" value="Zn_clus"/>
    <property type="match status" value="1"/>
</dbReference>
<dbReference type="Pfam" id="PF04082">
    <property type="entry name" value="Fungal_trans"/>
    <property type="match status" value="1"/>
</dbReference>
<feature type="region of interest" description="Disordered" evidence="4">
    <location>
        <begin position="647"/>
        <end position="675"/>
    </location>
</feature>
<keyword evidence="3" id="KW-0539">Nucleus</keyword>
<feature type="region of interest" description="Disordered" evidence="4">
    <location>
        <begin position="1"/>
        <end position="21"/>
    </location>
</feature>
<feature type="region of interest" description="Disordered" evidence="4">
    <location>
        <begin position="128"/>
        <end position="153"/>
    </location>
</feature>
<protein>
    <recommendedName>
        <fullName evidence="5">Zn(2)-C6 fungal-type domain-containing protein</fullName>
    </recommendedName>
</protein>
<dbReference type="SUPFAM" id="SSF57701">
    <property type="entry name" value="Zn2/Cys6 DNA-binding domain"/>
    <property type="match status" value="1"/>
</dbReference>
<dbReference type="GeneID" id="20677034"/>
<proteinExistence type="predicted"/>
<organism evidence="6 7">
    <name type="scientific">Heterobasidion irregulare (strain TC 32-1)</name>
    <dbReference type="NCBI Taxonomy" id="747525"/>
    <lineage>
        <taxon>Eukaryota</taxon>
        <taxon>Fungi</taxon>
        <taxon>Dikarya</taxon>
        <taxon>Basidiomycota</taxon>
        <taxon>Agaricomycotina</taxon>
        <taxon>Agaricomycetes</taxon>
        <taxon>Russulales</taxon>
        <taxon>Bondarzewiaceae</taxon>
        <taxon>Heterobasidion</taxon>
        <taxon>Heterobasidion annosum species complex</taxon>
    </lineage>
</organism>
<feature type="compositionally biased region" description="Acidic residues" evidence="4">
    <location>
        <begin position="138"/>
        <end position="149"/>
    </location>
</feature>
<dbReference type="OrthoDB" id="424974at2759"/>
<name>W4K1G3_HETIT</name>
<keyword evidence="7" id="KW-1185">Reference proteome</keyword>
<evidence type="ECO:0000256" key="2">
    <source>
        <dbReference type="ARBA" id="ARBA00022723"/>
    </source>
</evidence>
<dbReference type="InterPro" id="IPR007219">
    <property type="entry name" value="XnlR_reg_dom"/>
</dbReference>
<dbReference type="InParanoid" id="W4K1G3"/>
<dbReference type="GO" id="GO:0005634">
    <property type="term" value="C:nucleus"/>
    <property type="evidence" value="ECO:0007669"/>
    <property type="project" value="UniProtKB-SubCell"/>
</dbReference>